<dbReference type="SUPFAM" id="SSF53807">
    <property type="entry name" value="Helical backbone' metal receptor"/>
    <property type="match status" value="1"/>
</dbReference>
<accession>A0AAV3TCX3</accession>
<gene>
    <name evidence="5" type="ORF">GCM10009020_31820</name>
</gene>
<proteinExistence type="inferred from homology"/>
<comment type="similarity">
    <text evidence="1">Belongs to the bacterial solute-binding protein 9 family.</text>
</comment>
<organism evidence="5 6">
    <name type="scientific">Natronoarchaeum mannanilyticum</name>
    <dbReference type="NCBI Taxonomy" id="926360"/>
    <lineage>
        <taxon>Archaea</taxon>
        <taxon>Methanobacteriati</taxon>
        <taxon>Methanobacteriota</taxon>
        <taxon>Stenosarchaea group</taxon>
        <taxon>Halobacteria</taxon>
        <taxon>Halobacteriales</taxon>
        <taxon>Natronoarchaeaceae</taxon>
    </lineage>
</organism>
<dbReference type="PROSITE" id="PS51318">
    <property type="entry name" value="TAT"/>
    <property type="match status" value="1"/>
</dbReference>
<dbReference type="PROSITE" id="PS51257">
    <property type="entry name" value="PROKAR_LIPOPROTEIN"/>
    <property type="match status" value="1"/>
</dbReference>
<dbReference type="InterPro" id="IPR006311">
    <property type="entry name" value="TAT_signal"/>
</dbReference>
<evidence type="ECO:0000256" key="3">
    <source>
        <dbReference type="ARBA" id="ARBA00022729"/>
    </source>
</evidence>
<evidence type="ECO:0000256" key="4">
    <source>
        <dbReference type="SAM" id="MobiDB-lite"/>
    </source>
</evidence>
<name>A0AAV3TCX3_9EURY</name>
<dbReference type="EMBL" id="BAAADV010000007">
    <property type="protein sequence ID" value="GAA0680601.1"/>
    <property type="molecule type" value="Genomic_DNA"/>
</dbReference>
<keyword evidence="3" id="KW-0732">Signal</keyword>
<dbReference type="RefSeq" id="WP_343775118.1">
    <property type="nucleotide sequence ID" value="NZ_BAAADV010000007.1"/>
</dbReference>
<comment type="caution">
    <text evidence="5">The sequence shown here is derived from an EMBL/GenBank/DDBJ whole genome shotgun (WGS) entry which is preliminary data.</text>
</comment>
<evidence type="ECO:0000256" key="1">
    <source>
        <dbReference type="ARBA" id="ARBA00011028"/>
    </source>
</evidence>
<dbReference type="Pfam" id="PF01297">
    <property type="entry name" value="ZnuA"/>
    <property type="match status" value="1"/>
</dbReference>
<evidence type="ECO:0000313" key="5">
    <source>
        <dbReference type="EMBL" id="GAA0680601.1"/>
    </source>
</evidence>
<dbReference type="GO" id="GO:0046872">
    <property type="term" value="F:metal ion binding"/>
    <property type="evidence" value="ECO:0007669"/>
    <property type="project" value="InterPro"/>
</dbReference>
<dbReference type="Proteomes" id="UP001500420">
    <property type="component" value="Unassembled WGS sequence"/>
</dbReference>
<feature type="region of interest" description="Disordered" evidence="4">
    <location>
        <begin position="125"/>
        <end position="165"/>
    </location>
</feature>
<dbReference type="InterPro" id="IPR050492">
    <property type="entry name" value="Bact_metal-bind_prot9"/>
</dbReference>
<dbReference type="PANTHER" id="PTHR42953:SF3">
    <property type="entry name" value="HIGH-AFFINITY ZINC UPTAKE SYSTEM PROTEIN ZNUA"/>
    <property type="match status" value="1"/>
</dbReference>
<keyword evidence="2" id="KW-0813">Transport</keyword>
<evidence type="ECO:0000313" key="6">
    <source>
        <dbReference type="Proteomes" id="UP001500420"/>
    </source>
</evidence>
<reference evidence="5 6" key="1">
    <citation type="journal article" date="2019" name="Int. J. Syst. Evol. Microbiol.">
        <title>The Global Catalogue of Microorganisms (GCM) 10K type strain sequencing project: providing services to taxonomists for standard genome sequencing and annotation.</title>
        <authorList>
            <consortium name="The Broad Institute Genomics Platform"/>
            <consortium name="The Broad Institute Genome Sequencing Center for Infectious Disease"/>
            <person name="Wu L."/>
            <person name="Ma J."/>
        </authorList>
    </citation>
    <scope>NUCLEOTIDE SEQUENCE [LARGE SCALE GENOMIC DNA]</scope>
    <source>
        <strain evidence="5 6">JCM 16328</strain>
    </source>
</reference>
<keyword evidence="6" id="KW-1185">Reference proteome</keyword>
<dbReference type="AlphaFoldDB" id="A0AAV3TCX3"/>
<dbReference type="PANTHER" id="PTHR42953">
    <property type="entry name" value="HIGH-AFFINITY ZINC UPTAKE SYSTEM PROTEIN ZNUA-RELATED"/>
    <property type="match status" value="1"/>
</dbReference>
<feature type="compositionally biased region" description="Basic and acidic residues" evidence="4">
    <location>
        <begin position="143"/>
        <end position="160"/>
    </location>
</feature>
<dbReference type="Gene3D" id="3.40.50.1980">
    <property type="entry name" value="Nitrogenase molybdenum iron protein domain"/>
    <property type="match status" value="2"/>
</dbReference>
<dbReference type="InterPro" id="IPR006127">
    <property type="entry name" value="ZnuA-like"/>
</dbReference>
<sequence length="336" mass="36072">MRLTRRAALKGGAGVLAAGGLAGCTDLGAGSGSGSGVQASFYLLYDFADQIAGGETDVESIVPFGQHGHGWQPSGQVQKEIYQSAAFVYMGEGFQPWADDVVTNLRADDAGVTIVAARHGIDLLGRNASHGGEEEHGDESSNESEHDESGDGHDHGDMTGDPHFWLDPMRAKQAVDNIRDGLIEADPDAEAQFREQADAYKSEIDDLHATFESRFESADQSHVLVAGHNAFQYTGARYGFTVHALSGVSPDEEPSGQAIREAQATIEEHGIEYVLTPTMESDRAARQLVSETDASEVLEISALSGVKEEWTERGWGYLEVMENVNLPALTKALHAE</sequence>
<protein>
    <submittedName>
        <fullName evidence="5">Metal ABC transporter substrate-binding protein</fullName>
    </submittedName>
</protein>
<evidence type="ECO:0000256" key="2">
    <source>
        <dbReference type="ARBA" id="ARBA00022448"/>
    </source>
</evidence>
<dbReference type="GO" id="GO:0030001">
    <property type="term" value="P:metal ion transport"/>
    <property type="evidence" value="ECO:0007669"/>
    <property type="project" value="InterPro"/>
</dbReference>